<sequence length="151" mass="17920">MKTKVIVLSEDARTSPAKLFRFLNSLDYDIKVKETCFGAYIEGEEEVVDKVANIVRNLERNKIFCKDRGFPIWDKRVCRAFRGGGPRFGFHQLEAEQRILEWVSKGLEELERGDVDEEEIERRYKKILSRYEKLDVEKFREIVEEELSRIL</sequence>
<organism evidence="1 2">
    <name type="scientific">Methanothermococcus okinawensis</name>
    <dbReference type="NCBI Taxonomy" id="155863"/>
    <lineage>
        <taxon>Archaea</taxon>
        <taxon>Methanobacteriati</taxon>
        <taxon>Methanobacteriota</taxon>
        <taxon>Methanomada group</taxon>
        <taxon>Methanococci</taxon>
        <taxon>Methanococcales</taxon>
        <taxon>Methanococcaceae</taxon>
        <taxon>Methanothermococcus</taxon>
    </lineage>
</organism>
<protein>
    <submittedName>
        <fullName evidence="1">Methanogenesis marker 6 protein</fullName>
    </submittedName>
</protein>
<evidence type="ECO:0000313" key="1">
    <source>
        <dbReference type="EMBL" id="HIQ32728.1"/>
    </source>
</evidence>
<proteinExistence type="predicted"/>
<name>A0A832ZZ19_9EURY</name>
<accession>A0A832ZZ19</accession>
<reference evidence="1" key="1">
    <citation type="journal article" date="2020" name="ISME J.">
        <title>Gammaproteobacteria mediating utilization of methyl-, sulfur- and petroleum organic compounds in deep ocean hydrothermal plumes.</title>
        <authorList>
            <person name="Zhou Z."/>
            <person name="Liu Y."/>
            <person name="Pan J."/>
            <person name="Cron B.R."/>
            <person name="Toner B.M."/>
            <person name="Anantharaman K."/>
            <person name="Breier J.A."/>
            <person name="Dick G.J."/>
            <person name="Li M."/>
        </authorList>
    </citation>
    <scope>NUCLEOTIDE SEQUENCE</scope>
    <source>
        <strain evidence="1">SZUA-1534</strain>
    </source>
</reference>
<dbReference type="Pfam" id="PF09875">
    <property type="entry name" value="DUF2102"/>
    <property type="match status" value="1"/>
</dbReference>
<dbReference type="PIRSF" id="PIRSF005642">
    <property type="entry name" value="UCP005642"/>
    <property type="match status" value="1"/>
</dbReference>
<dbReference type="Proteomes" id="UP000623215">
    <property type="component" value="Unassembled WGS sequence"/>
</dbReference>
<dbReference type="EMBL" id="DQVW01000083">
    <property type="protein sequence ID" value="HIQ32728.1"/>
    <property type="molecule type" value="Genomic_DNA"/>
</dbReference>
<evidence type="ECO:0000313" key="2">
    <source>
        <dbReference type="Proteomes" id="UP000623215"/>
    </source>
</evidence>
<dbReference type="InterPro" id="IPR012025">
    <property type="entry name" value="Methan_mark_6"/>
</dbReference>
<gene>
    <name evidence="1" type="ORF">EYH55_04535</name>
</gene>
<dbReference type="NCBIfam" id="TIGR03272">
    <property type="entry name" value="methan_mark_6"/>
    <property type="match status" value="1"/>
</dbReference>
<dbReference type="AlphaFoldDB" id="A0A832ZZ19"/>
<comment type="caution">
    <text evidence="1">The sequence shown here is derived from an EMBL/GenBank/DDBJ whole genome shotgun (WGS) entry which is preliminary data.</text>
</comment>